<dbReference type="AlphaFoldDB" id="A0A421B0V0"/>
<evidence type="ECO:0000313" key="3">
    <source>
        <dbReference type="Proteomes" id="UP000282454"/>
    </source>
</evidence>
<dbReference type="EMBL" id="RCDD01000003">
    <property type="protein sequence ID" value="RLK57987.1"/>
    <property type="molecule type" value="Genomic_DNA"/>
</dbReference>
<keyword evidence="3" id="KW-1185">Reference proteome</keyword>
<sequence>MSPGNTTGRHMPQGPNRTLGRPADGNSPAVVRWARTAGRGVAGPVSGQSQPVALVAVTGFVVYGHWKPIQRNRGQVCAHERTGSRQTRNS</sequence>
<feature type="region of interest" description="Disordered" evidence="1">
    <location>
        <begin position="1"/>
        <end position="28"/>
    </location>
</feature>
<evidence type="ECO:0000313" key="2">
    <source>
        <dbReference type="EMBL" id="RLK57987.1"/>
    </source>
</evidence>
<organism evidence="2 3">
    <name type="scientific">Actinokineospora cianjurensis</name>
    <dbReference type="NCBI Taxonomy" id="585224"/>
    <lineage>
        <taxon>Bacteria</taxon>
        <taxon>Bacillati</taxon>
        <taxon>Actinomycetota</taxon>
        <taxon>Actinomycetes</taxon>
        <taxon>Pseudonocardiales</taxon>
        <taxon>Pseudonocardiaceae</taxon>
        <taxon>Actinokineospora</taxon>
    </lineage>
</organism>
<accession>A0A421B0V0</accession>
<comment type="caution">
    <text evidence="2">The sequence shown here is derived from an EMBL/GenBank/DDBJ whole genome shotgun (WGS) entry which is preliminary data.</text>
</comment>
<gene>
    <name evidence="2" type="ORF">CLV68_4078</name>
</gene>
<reference evidence="2 3" key="1">
    <citation type="submission" date="2018-10" db="EMBL/GenBank/DDBJ databases">
        <title>Genomic Encyclopedia of Archaeal and Bacterial Type Strains, Phase II (KMG-II): from individual species to whole genera.</title>
        <authorList>
            <person name="Goeker M."/>
        </authorList>
    </citation>
    <scope>NUCLEOTIDE SEQUENCE [LARGE SCALE GENOMIC DNA]</scope>
    <source>
        <strain evidence="2 3">DSM 45657</strain>
    </source>
</reference>
<proteinExistence type="predicted"/>
<name>A0A421B0V0_9PSEU</name>
<feature type="region of interest" description="Disordered" evidence="1">
    <location>
        <begin position="71"/>
        <end position="90"/>
    </location>
</feature>
<evidence type="ECO:0000256" key="1">
    <source>
        <dbReference type="SAM" id="MobiDB-lite"/>
    </source>
</evidence>
<protein>
    <submittedName>
        <fullName evidence="2">Uncharacterized protein</fullName>
    </submittedName>
</protein>
<dbReference type="Proteomes" id="UP000282454">
    <property type="component" value="Unassembled WGS sequence"/>
</dbReference>